<dbReference type="Proteomes" id="UP000503222">
    <property type="component" value="Chromosome"/>
</dbReference>
<proteinExistence type="predicted"/>
<dbReference type="CDD" id="cd00636">
    <property type="entry name" value="TroA-like"/>
    <property type="match status" value="1"/>
</dbReference>
<evidence type="ECO:0008006" key="3">
    <source>
        <dbReference type="Google" id="ProtNLM"/>
    </source>
</evidence>
<name>A0A6G7YLF5_9SPHN</name>
<organism evidence="1 2">
    <name type="scientific">Sphingomonas piscis</name>
    <dbReference type="NCBI Taxonomy" id="2714943"/>
    <lineage>
        <taxon>Bacteria</taxon>
        <taxon>Pseudomonadati</taxon>
        <taxon>Pseudomonadota</taxon>
        <taxon>Alphaproteobacteria</taxon>
        <taxon>Sphingomonadales</taxon>
        <taxon>Sphingomonadaceae</taxon>
        <taxon>Sphingomonas</taxon>
    </lineage>
</organism>
<dbReference type="SUPFAM" id="SSF53807">
    <property type="entry name" value="Helical backbone' metal receptor"/>
    <property type="match status" value="1"/>
</dbReference>
<evidence type="ECO:0000313" key="1">
    <source>
        <dbReference type="EMBL" id="QIK77575.1"/>
    </source>
</evidence>
<protein>
    <recommendedName>
        <fullName evidence="3">ABC transporter substrate-binding protein</fullName>
    </recommendedName>
</protein>
<dbReference type="RefSeq" id="WP_166409971.1">
    <property type="nucleotide sequence ID" value="NZ_CP049869.1"/>
</dbReference>
<reference evidence="1 2" key="1">
    <citation type="submission" date="2020-03" db="EMBL/GenBank/DDBJ databases">
        <title>Sphingomonas sp. nov., isolated from fish.</title>
        <authorList>
            <person name="Hyun D.-W."/>
            <person name="Bae J.-W."/>
        </authorList>
    </citation>
    <scope>NUCLEOTIDE SEQUENCE [LARGE SCALE GENOMIC DNA]</scope>
    <source>
        <strain evidence="1 2">HDW15B</strain>
    </source>
</reference>
<keyword evidence="2" id="KW-1185">Reference proteome</keyword>
<evidence type="ECO:0000313" key="2">
    <source>
        <dbReference type="Proteomes" id="UP000503222"/>
    </source>
</evidence>
<accession>A0A6G7YLF5</accession>
<dbReference type="KEGG" id="spii:G7077_00195"/>
<dbReference type="Gene3D" id="3.40.50.1980">
    <property type="entry name" value="Nitrogenase molybdenum iron protein domain"/>
    <property type="match status" value="1"/>
</dbReference>
<dbReference type="EMBL" id="CP049869">
    <property type="protein sequence ID" value="QIK77575.1"/>
    <property type="molecule type" value="Genomic_DNA"/>
</dbReference>
<dbReference type="AlphaFoldDB" id="A0A6G7YLF5"/>
<gene>
    <name evidence="1" type="ORF">G7077_00195</name>
</gene>
<sequence length="247" mass="26686">MSVSALLLAVRVASLNLCTDEYLLLLARPQEIASVSYLSKDRLESPLWRAAAPVPANYGGVEQVLKHRPTLLLTMGGGGRASALIARRLKMRTLDVPPPANVEDVATNLTRVATAIGDPARAAPWVRRLRALQAAEPRSSRDAIFLGGGGRSLQEGSPAISWLRLAGLRQRLLPGGRATLETLLTRPPAVLVQSNYRSGQVSAGAAWVKHPIVRKLRAVRLTADGRVWTCLGPLMIPEIERLRRAAP</sequence>